<name>A0ABU9UG42_9SPIR</name>
<organism evidence="1 2">
    <name type="scientific">Rarispira pelagica</name>
    <dbReference type="NCBI Taxonomy" id="3141764"/>
    <lineage>
        <taxon>Bacteria</taxon>
        <taxon>Pseudomonadati</taxon>
        <taxon>Spirochaetota</taxon>
        <taxon>Spirochaetia</taxon>
        <taxon>Winmispirales</taxon>
        <taxon>Winmispiraceae</taxon>
        <taxon>Rarispira</taxon>
    </lineage>
</organism>
<comment type="caution">
    <text evidence="1">The sequence shown here is derived from an EMBL/GenBank/DDBJ whole genome shotgun (WGS) entry which is preliminary data.</text>
</comment>
<dbReference type="Proteomes" id="UP001466331">
    <property type="component" value="Unassembled WGS sequence"/>
</dbReference>
<keyword evidence="2" id="KW-1185">Reference proteome</keyword>
<gene>
    <name evidence="1" type="ORF">WKV44_10450</name>
</gene>
<sequence>MLYVAFSDREKERRLTVMRYDGTGWEEVGEPGFSHGEVDDISLAVEEGIPYVAFGDGAHGRRITVMRYNGERWETIGQPGFSGNYRGNAFAISDIRLVVENGIPYVAYPEENQLKDGDPPIKKPVVMRYNGEEWERLGRESDFTNEIFWLDLAVEDGISYIIYDDPHDPTVMRYNGKEWEPVGEPHFASSAIFYPNIVIYKGTPYAAFKLLHGLRGVDVFLYKYDGIKWDIVPRQPLLLNIPHRGDADYVSLAIDDGVPYIACVAAYGKIKVVKYD</sequence>
<protein>
    <submittedName>
        <fullName evidence="1">Uncharacterized protein</fullName>
    </submittedName>
</protein>
<dbReference type="RefSeq" id="WP_420070408.1">
    <property type="nucleotide sequence ID" value="NZ_JBCHKQ010000010.1"/>
</dbReference>
<accession>A0ABU9UG42</accession>
<proteinExistence type="predicted"/>
<evidence type="ECO:0000313" key="2">
    <source>
        <dbReference type="Proteomes" id="UP001466331"/>
    </source>
</evidence>
<reference evidence="1 2" key="1">
    <citation type="submission" date="2024-03" db="EMBL/GenBank/DDBJ databases">
        <title>Ignisphaera cupida sp. nov., a hyperthermophilic hydrolytic archaeon from a hot spring of Kamchatka, and proposal of Ignisphaeraceae fam. nov.</title>
        <authorList>
            <person name="Podosokorskaya O.A."/>
            <person name="Elcheninov A.G."/>
            <person name="Maltseva A.I."/>
            <person name="Zayulina K.S."/>
            <person name="Novikov A."/>
            <person name="Merkel A.Y."/>
        </authorList>
    </citation>
    <scope>NUCLEOTIDE SEQUENCE [LARGE SCALE GENOMIC DNA]</scope>
    <source>
        <strain evidence="1 2">38H-sp</strain>
    </source>
</reference>
<dbReference type="EMBL" id="JBCHKQ010000010">
    <property type="protein sequence ID" value="MEM5948955.1"/>
    <property type="molecule type" value="Genomic_DNA"/>
</dbReference>
<evidence type="ECO:0000313" key="1">
    <source>
        <dbReference type="EMBL" id="MEM5948955.1"/>
    </source>
</evidence>